<evidence type="ECO:0000313" key="2">
    <source>
        <dbReference type="Proteomes" id="UP001187682"/>
    </source>
</evidence>
<dbReference type="Proteomes" id="UP001187682">
    <property type="component" value="Unassembled WGS sequence"/>
</dbReference>
<dbReference type="EMBL" id="ONZQ02000017">
    <property type="protein sequence ID" value="SPO06779.1"/>
    <property type="molecule type" value="Genomic_DNA"/>
</dbReference>
<proteinExistence type="predicted"/>
<accession>A0AAE8SZE0</accession>
<name>A0AAE8SZE0_9PEZI</name>
<keyword evidence="2" id="KW-1185">Reference proteome</keyword>
<protein>
    <submittedName>
        <fullName evidence="1">Uncharacterized protein</fullName>
    </submittedName>
</protein>
<reference evidence="1" key="1">
    <citation type="submission" date="2018-03" db="EMBL/GenBank/DDBJ databases">
        <authorList>
            <person name="Guldener U."/>
        </authorList>
    </citation>
    <scope>NUCLEOTIDE SEQUENCE</scope>
</reference>
<dbReference type="AlphaFoldDB" id="A0AAE8SZE0"/>
<organism evidence="1 2">
    <name type="scientific">Cephalotrichum gorgonifer</name>
    <dbReference type="NCBI Taxonomy" id="2041049"/>
    <lineage>
        <taxon>Eukaryota</taxon>
        <taxon>Fungi</taxon>
        <taxon>Dikarya</taxon>
        <taxon>Ascomycota</taxon>
        <taxon>Pezizomycotina</taxon>
        <taxon>Sordariomycetes</taxon>
        <taxon>Hypocreomycetidae</taxon>
        <taxon>Microascales</taxon>
        <taxon>Microascaceae</taxon>
        <taxon>Cephalotrichum</taxon>
    </lineage>
</organism>
<sequence length="222" mass="24466">MAVPGVLMRLVEPRATTLASSDSTFVPPNVEATQFLEANDSQKPSQNAVYYLSDISPLLSTSSAYDEDVRAHGSELTSISWVVCSFINGRDGPHLGSGSDITSSSVEYTMSGPPATGSVVVINGSTPRPDKEQEYHDWYDQEHGEKLTLVPGWNSARRYRFEKSYGDVETANFYGFNYYDEKNGLGGPEWKAGVTEWTLRIRSNAAKPNIRRVWSVVSTSVP</sequence>
<evidence type="ECO:0000313" key="1">
    <source>
        <dbReference type="EMBL" id="SPO06779.1"/>
    </source>
</evidence>
<comment type="caution">
    <text evidence="1">The sequence shown here is derived from an EMBL/GenBank/DDBJ whole genome shotgun (WGS) entry which is preliminary data.</text>
</comment>
<gene>
    <name evidence="1" type="ORF">DNG_09473</name>
</gene>